<evidence type="ECO:0000256" key="4">
    <source>
        <dbReference type="ARBA" id="ARBA00022777"/>
    </source>
</evidence>
<keyword evidence="3 10" id="KW-0808">Transferase</keyword>
<evidence type="ECO:0000313" key="11">
    <source>
        <dbReference type="Proteomes" id="UP000191039"/>
    </source>
</evidence>
<dbReference type="InterPro" id="IPR050249">
    <property type="entry name" value="Pseudomonas-type_ThrB"/>
</dbReference>
<dbReference type="Pfam" id="PF01636">
    <property type="entry name" value="APH"/>
    <property type="match status" value="1"/>
</dbReference>
<keyword evidence="4" id="KW-0418">Kinase</keyword>
<dbReference type="SUPFAM" id="SSF56112">
    <property type="entry name" value="Protein kinase-like (PK-like)"/>
    <property type="match status" value="1"/>
</dbReference>
<comment type="catalytic activity">
    <reaction evidence="5">
        <text>(5R)-5-hydroxy-L-lysine + GTP = (5R)-5-phosphooxy-L-lysine + GDP + H(+)</text>
        <dbReference type="Rhea" id="RHEA:19049"/>
        <dbReference type="ChEBI" id="CHEBI:15378"/>
        <dbReference type="ChEBI" id="CHEBI:37565"/>
        <dbReference type="ChEBI" id="CHEBI:57882"/>
        <dbReference type="ChEBI" id="CHEBI:58189"/>
        <dbReference type="ChEBI" id="CHEBI:58357"/>
        <dbReference type="EC" id="2.7.1.81"/>
    </reaction>
</comment>
<feature type="non-terminal residue" evidence="10">
    <location>
        <position position="265"/>
    </location>
</feature>
<evidence type="ECO:0000256" key="1">
    <source>
        <dbReference type="ARBA" id="ARBA00004496"/>
    </source>
</evidence>
<gene>
    <name evidence="10" type="ORF">BV510_26565</name>
</gene>
<dbReference type="InterPro" id="IPR011009">
    <property type="entry name" value="Kinase-like_dom_sf"/>
</dbReference>
<name>A0A1T3VWD5_9MYCO</name>
<proteinExistence type="predicted"/>
<dbReference type="Proteomes" id="UP000191039">
    <property type="component" value="Unassembled WGS sequence"/>
</dbReference>
<protein>
    <recommendedName>
        <fullName evidence="8">Hydroxylysine kinase</fullName>
        <ecNumber evidence="7">2.7.1.81</ecNumber>
    </recommendedName>
</protein>
<comment type="caution">
    <text evidence="10">The sequence shown here is derived from an EMBL/GenBank/DDBJ whole genome shotgun (WGS) entry which is preliminary data.</text>
</comment>
<dbReference type="EC" id="2.7.1.81" evidence="7"/>
<evidence type="ECO:0000256" key="6">
    <source>
        <dbReference type="ARBA" id="ARBA00037368"/>
    </source>
</evidence>
<evidence type="ECO:0000256" key="8">
    <source>
        <dbReference type="ARBA" id="ARBA00040505"/>
    </source>
</evidence>
<comment type="function">
    <text evidence="6">Catalyzes the GTP-dependent phosphorylation of 5-hydroxy-L-lysine.</text>
</comment>
<dbReference type="PANTHER" id="PTHR21064:SF1">
    <property type="entry name" value="HYDROXYLYSINE KINASE"/>
    <property type="match status" value="1"/>
</dbReference>
<dbReference type="PANTHER" id="PTHR21064">
    <property type="entry name" value="AMINOGLYCOSIDE PHOSPHOTRANSFERASE DOMAIN-CONTAINING PROTEIN-RELATED"/>
    <property type="match status" value="1"/>
</dbReference>
<feature type="domain" description="Aminoglycoside phosphotransferase" evidence="9">
    <location>
        <begin position="47"/>
        <end position="252"/>
    </location>
</feature>
<dbReference type="GO" id="GO:0008483">
    <property type="term" value="F:transaminase activity"/>
    <property type="evidence" value="ECO:0007669"/>
    <property type="project" value="UniProtKB-KW"/>
</dbReference>
<keyword evidence="10" id="KW-0032">Aminotransferase</keyword>
<dbReference type="InterPro" id="IPR002575">
    <property type="entry name" value="Aminoglycoside_PTrfase"/>
</dbReference>
<sequence>MSDKSSGCSGFNFLEQPALPAPRLTEAQAAELLVRRYGSRGEVTSLGSQQDCNFLVSEGGDPVAVLKIANPAFTEAELAAQDAAAELIARSCPELRVATPLPADDTEPAPNVRLLPFLAGGTLNDRGYLPPAVVAAMGELAGRVSRALAGFGHPGLDRILQWDLRYGNEVVTELIAHVPRQRDQILAAAGEAWSAIARLADELPRQAVHLDLTDANTVAGPDGLPDGVIDFGDLSETWAVSELAITLSSVLGHAGNGPASILPGV</sequence>
<dbReference type="GO" id="GO:0005737">
    <property type="term" value="C:cytoplasm"/>
    <property type="evidence" value="ECO:0007669"/>
    <property type="project" value="UniProtKB-SubCell"/>
</dbReference>
<comment type="subcellular location">
    <subcellularLocation>
        <location evidence="1">Cytoplasm</location>
    </subcellularLocation>
</comment>
<dbReference type="AlphaFoldDB" id="A0A1T3VWD5"/>
<dbReference type="Gene3D" id="3.90.1200.10">
    <property type="match status" value="1"/>
</dbReference>
<reference evidence="10 11" key="1">
    <citation type="submission" date="2016-09" db="EMBL/GenBank/DDBJ databases">
        <title>genome sequences of unsequenced Mycobacteria.</title>
        <authorList>
            <person name="Greninger A.L."/>
            <person name="Jerome K.R."/>
            <person name="Mcnair B."/>
            <person name="Wallis C."/>
            <person name="Fang F."/>
        </authorList>
    </citation>
    <scope>NUCLEOTIDE SEQUENCE [LARGE SCALE GENOMIC DNA]</scope>
    <source>
        <strain evidence="10 11">BM1</strain>
    </source>
</reference>
<evidence type="ECO:0000256" key="7">
    <source>
        <dbReference type="ARBA" id="ARBA00038873"/>
    </source>
</evidence>
<evidence type="ECO:0000256" key="3">
    <source>
        <dbReference type="ARBA" id="ARBA00022679"/>
    </source>
</evidence>
<evidence type="ECO:0000313" key="10">
    <source>
        <dbReference type="EMBL" id="OPE46312.1"/>
    </source>
</evidence>
<dbReference type="EMBL" id="MIJD01000425">
    <property type="protein sequence ID" value="OPE46312.1"/>
    <property type="molecule type" value="Genomic_DNA"/>
</dbReference>
<dbReference type="RefSeq" id="WP_165693868.1">
    <property type="nucleotide sequence ID" value="NZ_MIJD01000425.1"/>
</dbReference>
<organism evidence="10 11">
    <name type="scientific">Mycolicibacterium diernhoferi</name>
    <dbReference type="NCBI Taxonomy" id="1801"/>
    <lineage>
        <taxon>Bacteria</taxon>
        <taxon>Bacillati</taxon>
        <taxon>Actinomycetota</taxon>
        <taxon>Actinomycetes</taxon>
        <taxon>Mycobacteriales</taxon>
        <taxon>Mycobacteriaceae</taxon>
        <taxon>Mycolicibacterium</taxon>
    </lineage>
</organism>
<evidence type="ECO:0000259" key="9">
    <source>
        <dbReference type="Pfam" id="PF01636"/>
    </source>
</evidence>
<accession>A0A1T3VWD5</accession>
<dbReference type="GO" id="GO:0047992">
    <property type="term" value="F:hydroxylysine kinase activity"/>
    <property type="evidence" value="ECO:0007669"/>
    <property type="project" value="UniProtKB-EC"/>
</dbReference>
<keyword evidence="2" id="KW-0963">Cytoplasm</keyword>
<evidence type="ECO:0000256" key="2">
    <source>
        <dbReference type="ARBA" id="ARBA00022490"/>
    </source>
</evidence>
<evidence type="ECO:0000256" key="5">
    <source>
        <dbReference type="ARBA" id="ARBA00036820"/>
    </source>
</evidence>